<evidence type="ECO:0000256" key="1">
    <source>
        <dbReference type="ARBA" id="ARBA00023015"/>
    </source>
</evidence>
<gene>
    <name evidence="5" type="ORF">RQP53_13935</name>
</gene>
<dbReference type="InterPro" id="IPR050397">
    <property type="entry name" value="Env_Response_Regulators"/>
</dbReference>
<evidence type="ECO:0000256" key="3">
    <source>
        <dbReference type="ARBA" id="ARBA00023163"/>
    </source>
</evidence>
<evidence type="ECO:0000313" key="6">
    <source>
        <dbReference type="Proteomes" id="UP001246372"/>
    </source>
</evidence>
<dbReference type="RefSeq" id="WP_315650941.1">
    <property type="nucleotide sequence ID" value="NZ_JAVXZY010000005.1"/>
</dbReference>
<dbReference type="CDD" id="cd00038">
    <property type="entry name" value="CAP_ED"/>
    <property type="match status" value="1"/>
</dbReference>
<dbReference type="Pfam" id="PF13545">
    <property type="entry name" value="HTH_Crp_2"/>
    <property type="match status" value="1"/>
</dbReference>
<dbReference type="InterPro" id="IPR036388">
    <property type="entry name" value="WH-like_DNA-bd_sf"/>
</dbReference>
<dbReference type="Proteomes" id="UP001246372">
    <property type="component" value="Unassembled WGS sequence"/>
</dbReference>
<dbReference type="InterPro" id="IPR014710">
    <property type="entry name" value="RmlC-like_jellyroll"/>
</dbReference>
<evidence type="ECO:0000256" key="2">
    <source>
        <dbReference type="ARBA" id="ARBA00023125"/>
    </source>
</evidence>
<accession>A0ABU3PCS3</accession>
<dbReference type="InterPro" id="IPR018490">
    <property type="entry name" value="cNMP-bd_dom_sf"/>
</dbReference>
<feature type="domain" description="HTH crp-type" evidence="4">
    <location>
        <begin position="179"/>
        <end position="253"/>
    </location>
</feature>
<dbReference type="EMBL" id="JAVXZY010000005">
    <property type="protein sequence ID" value="MDT9000370.1"/>
    <property type="molecule type" value="Genomic_DNA"/>
</dbReference>
<evidence type="ECO:0000259" key="4">
    <source>
        <dbReference type="PROSITE" id="PS51063"/>
    </source>
</evidence>
<name>A0ABU3PCS3_9BURK</name>
<keyword evidence="6" id="KW-1185">Reference proteome</keyword>
<sequence>MQWNAAIVDSLNTSRLQAPRDAGVHGAAALEPAMPLNVDWQALLGGAALSASELQALQAMPAPRRLAAGSMAFTRRQRAAQLIAVLEGAVGLGLARDDEPFQLERTVRGPGWLDLSSAWLGEEHAQDARALEDSWLVELPLERVRGLLAREPNMLDRLLLALARAVHGLTCVTHDLMHKDAERRLAAWLLQHCEPVELEGKGEGVQVSLKERKRDIAAQLAITPETLSRMMRQLNRKGVIEVQGYKVKVLDLGSLRALAQD</sequence>
<dbReference type="PROSITE" id="PS51063">
    <property type="entry name" value="HTH_CRP_2"/>
    <property type="match status" value="1"/>
</dbReference>
<comment type="caution">
    <text evidence="5">The sequence shown here is derived from an EMBL/GenBank/DDBJ whole genome shotgun (WGS) entry which is preliminary data.</text>
</comment>
<keyword evidence="3" id="KW-0804">Transcription</keyword>
<organism evidence="5 6">
    <name type="scientific">Roseateles aquae</name>
    <dbReference type="NCBI Taxonomy" id="3077235"/>
    <lineage>
        <taxon>Bacteria</taxon>
        <taxon>Pseudomonadati</taxon>
        <taxon>Pseudomonadota</taxon>
        <taxon>Betaproteobacteria</taxon>
        <taxon>Burkholderiales</taxon>
        <taxon>Sphaerotilaceae</taxon>
        <taxon>Roseateles</taxon>
    </lineage>
</organism>
<dbReference type="Gene3D" id="2.60.120.10">
    <property type="entry name" value="Jelly Rolls"/>
    <property type="match status" value="1"/>
</dbReference>
<proteinExistence type="predicted"/>
<dbReference type="SMART" id="SM00419">
    <property type="entry name" value="HTH_CRP"/>
    <property type="match status" value="1"/>
</dbReference>
<dbReference type="PANTHER" id="PTHR24567:SF26">
    <property type="entry name" value="REGULATORY PROTEIN YEIL"/>
    <property type="match status" value="1"/>
</dbReference>
<protein>
    <submittedName>
        <fullName evidence="5">Crp/Fnr family transcriptional regulator</fullName>
    </submittedName>
</protein>
<dbReference type="SUPFAM" id="SSF46785">
    <property type="entry name" value="Winged helix' DNA-binding domain"/>
    <property type="match status" value="1"/>
</dbReference>
<evidence type="ECO:0000313" key="5">
    <source>
        <dbReference type="EMBL" id="MDT9000370.1"/>
    </source>
</evidence>
<reference evidence="5" key="1">
    <citation type="submission" date="2023-09" db="EMBL/GenBank/DDBJ databases">
        <title>Paucibacter sp. APW11 Genome sequencing and assembly.</title>
        <authorList>
            <person name="Kim I."/>
        </authorList>
    </citation>
    <scope>NUCLEOTIDE SEQUENCE</scope>
    <source>
        <strain evidence="5">APW11</strain>
    </source>
</reference>
<keyword evidence="2" id="KW-0238">DNA-binding</keyword>
<dbReference type="InterPro" id="IPR036390">
    <property type="entry name" value="WH_DNA-bd_sf"/>
</dbReference>
<dbReference type="Gene3D" id="1.10.10.10">
    <property type="entry name" value="Winged helix-like DNA-binding domain superfamily/Winged helix DNA-binding domain"/>
    <property type="match status" value="1"/>
</dbReference>
<dbReference type="InterPro" id="IPR012318">
    <property type="entry name" value="HTH_CRP"/>
</dbReference>
<dbReference type="PANTHER" id="PTHR24567">
    <property type="entry name" value="CRP FAMILY TRANSCRIPTIONAL REGULATORY PROTEIN"/>
    <property type="match status" value="1"/>
</dbReference>
<keyword evidence="1" id="KW-0805">Transcription regulation</keyword>
<dbReference type="SUPFAM" id="SSF51206">
    <property type="entry name" value="cAMP-binding domain-like"/>
    <property type="match status" value="1"/>
</dbReference>
<dbReference type="InterPro" id="IPR000595">
    <property type="entry name" value="cNMP-bd_dom"/>
</dbReference>